<evidence type="ECO:0000256" key="3">
    <source>
        <dbReference type="ARBA" id="ARBA00022676"/>
    </source>
</evidence>
<evidence type="ECO:0000259" key="6">
    <source>
        <dbReference type="Pfam" id="PF04101"/>
    </source>
</evidence>
<evidence type="ECO:0000256" key="5">
    <source>
        <dbReference type="ARBA" id="ARBA00022824"/>
    </source>
</evidence>
<sequence length="173" mass="19870">MCFKMIFVTVGTHEQQFNRLLATVDNLKAQGMLKDEVVMQTGFSTYEPKHCQWQALFPYQEMQSLIQKARIVITHGGPSSFMQVLKAGKIPVVVPRLACYREHVNDHQLAFARAVQTRYQNLLLVEAMPELAPVLANYETQVADLSTLVVGNNQRFNQKFEKLVWRLMEGEVR</sequence>
<comment type="similarity">
    <text evidence="2">Belongs to the glycosyltransferase 28 family.</text>
</comment>
<protein>
    <submittedName>
        <fullName evidence="7">Glycosyltransferase, family 28</fullName>
    </submittedName>
</protein>
<reference evidence="7 8" key="1">
    <citation type="journal article" date="2015" name="Genome Announc.">
        <title>Expanding the biotechnology potential of lactobacilli through comparative genomics of 213 strains and associated genera.</title>
        <authorList>
            <person name="Sun Z."/>
            <person name="Harris H.M."/>
            <person name="McCann A."/>
            <person name="Guo C."/>
            <person name="Argimon S."/>
            <person name="Zhang W."/>
            <person name="Yang X."/>
            <person name="Jeffery I.B."/>
            <person name="Cooney J.C."/>
            <person name="Kagawa T.F."/>
            <person name="Liu W."/>
            <person name="Song Y."/>
            <person name="Salvetti E."/>
            <person name="Wrobel A."/>
            <person name="Rasinkangas P."/>
            <person name="Parkhill J."/>
            <person name="Rea M.C."/>
            <person name="O'Sullivan O."/>
            <person name="Ritari J."/>
            <person name="Douillard F.P."/>
            <person name="Paul Ross R."/>
            <person name="Yang R."/>
            <person name="Briner A.E."/>
            <person name="Felis G.E."/>
            <person name="de Vos W.M."/>
            <person name="Barrangou R."/>
            <person name="Klaenhammer T.R."/>
            <person name="Caufield P.W."/>
            <person name="Cui Y."/>
            <person name="Zhang H."/>
            <person name="O'Toole P.W."/>
        </authorList>
    </citation>
    <scope>NUCLEOTIDE SEQUENCE [LARGE SCALE GENOMIC DNA]</scope>
    <source>
        <strain evidence="7 8">DSM 15833</strain>
    </source>
</reference>
<keyword evidence="4 7" id="KW-0808">Transferase</keyword>
<dbReference type="GO" id="GO:0006488">
    <property type="term" value="P:dolichol-linked oligosaccharide biosynthetic process"/>
    <property type="evidence" value="ECO:0007669"/>
    <property type="project" value="InterPro"/>
</dbReference>
<dbReference type="EMBL" id="AZFH01000192">
    <property type="protein sequence ID" value="KRL76821.1"/>
    <property type="molecule type" value="Genomic_DNA"/>
</dbReference>
<keyword evidence="5" id="KW-0256">Endoplasmic reticulum</keyword>
<comment type="subcellular location">
    <subcellularLocation>
        <location evidence="1">Endoplasmic reticulum</location>
    </subcellularLocation>
</comment>
<dbReference type="PANTHER" id="PTHR12867:SF6">
    <property type="entry name" value="N-ACETYLGLUCOSAMINYLDIPHOSPHODOLICHOL N-ACETYLGLUCOSAMINYLTRANSFERASE"/>
    <property type="match status" value="1"/>
</dbReference>
<dbReference type="InterPro" id="IPR007235">
    <property type="entry name" value="Glyco_trans_28_C"/>
</dbReference>
<feature type="domain" description="Glycosyl transferase family 28 C-terminal" evidence="6">
    <location>
        <begin position="5"/>
        <end position="118"/>
    </location>
</feature>
<evidence type="ECO:0000256" key="4">
    <source>
        <dbReference type="ARBA" id="ARBA00022679"/>
    </source>
</evidence>
<dbReference type="Pfam" id="PF04101">
    <property type="entry name" value="Glyco_tran_28_C"/>
    <property type="match status" value="1"/>
</dbReference>
<dbReference type="SUPFAM" id="SSF53756">
    <property type="entry name" value="UDP-Glycosyltransferase/glycogen phosphorylase"/>
    <property type="match status" value="1"/>
</dbReference>
<comment type="caution">
    <text evidence="7">The sequence shown here is derived from an EMBL/GenBank/DDBJ whole genome shotgun (WGS) entry which is preliminary data.</text>
</comment>
<accession>A0A0R1TE39</accession>
<dbReference type="Proteomes" id="UP000051048">
    <property type="component" value="Unassembled WGS sequence"/>
</dbReference>
<dbReference type="STRING" id="1423740.FC36_GL001813"/>
<dbReference type="InterPro" id="IPR039042">
    <property type="entry name" value="Alg13-like"/>
</dbReference>
<evidence type="ECO:0000256" key="2">
    <source>
        <dbReference type="ARBA" id="ARBA00006962"/>
    </source>
</evidence>
<dbReference type="GO" id="GO:0016758">
    <property type="term" value="F:hexosyltransferase activity"/>
    <property type="evidence" value="ECO:0007669"/>
    <property type="project" value="InterPro"/>
</dbReference>
<dbReference type="PATRIC" id="fig|1423740.3.peg.1956"/>
<evidence type="ECO:0000256" key="1">
    <source>
        <dbReference type="ARBA" id="ARBA00004240"/>
    </source>
</evidence>
<proteinExistence type="inferred from homology"/>
<dbReference type="Gene3D" id="3.40.50.2000">
    <property type="entry name" value="Glycogen Phosphorylase B"/>
    <property type="match status" value="1"/>
</dbReference>
<organism evidence="7 8">
    <name type="scientific">Ligilactobacillus equi DSM 15833 = JCM 10991</name>
    <dbReference type="NCBI Taxonomy" id="1423740"/>
    <lineage>
        <taxon>Bacteria</taxon>
        <taxon>Bacillati</taxon>
        <taxon>Bacillota</taxon>
        <taxon>Bacilli</taxon>
        <taxon>Lactobacillales</taxon>
        <taxon>Lactobacillaceae</taxon>
        <taxon>Ligilactobacillus</taxon>
    </lineage>
</organism>
<evidence type="ECO:0000313" key="8">
    <source>
        <dbReference type="Proteomes" id="UP000051048"/>
    </source>
</evidence>
<dbReference type="PANTHER" id="PTHR12867">
    <property type="entry name" value="GLYCOSYL TRANSFERASE-RELATED"/>
    <property type="match status" value="1"/>
</dbReference>
<gene>
    <name evidence="7" type="ORF">FC36_GL001813</name>
</gene>
<evidence type="ECO:0000313" key="7">
    <source>
        <dbReference type="EMBL" id="KRL76821.1"/>
    </source>
</evidence>
<name>A0A0R1TE39_9LACO</name>
<dbReference type="AlphaFoldDB" id="A0A0R1TE39"/>
<keyword evidence="3" id="KW-0328">Glycosyltransferase</keyword>